<dbReference type="GO" id="GO:0005576">
    <property type="term" value="C:extracellular region"/>
    <property type="evidence" value="ECO:0007669"/>
    <property type="project" value="UniProtKB-SubCell"/>
</dbReference>
<keyword evidence="4" id="KW-0732">Signal</keyword>
<dbReference type="InterPro" id="IPR010345">
    <property type="entry name" value="IL-17_fam"/>
</dbReference>
<dbReference type="Proteomes" id="UP000596742">
    <property type="component" value="Unassembled WGS sequence"/>
</dbReference>
<evidence type="ECO:0000256" key="2">
    <source>
        <dbReference type="ARBA" id="ARBA00007236"/>
    </source>
</evidence>
<comment type="subcellular location">
    <subcellularLocation>
        <location evidence="1">Secreted</location>
    </subcellularLocation>
</comment>
<sequence length="157" mass="18168">CSTIRGQCNKTRSFQTLTQETRYMLPGAVMSYANGELKSINQSFVNIKRRPLYPSKCRVQLNYQGYSQRALCPWTFVRNIDENRIPREITEAKCLKKFRLGKTCQCTEIKFYTYVLRTVINNDGAYQNKSMLEPISAGCACILKRPPSRKRITMSKC</sequence>
<protein>
    <recommendedName>
        <fullName evidence="7">Spaetzle domain-containing protein</fullName>
    </recommendedName>
</protein>
<dbReference type="SUPFAM" id="SSF57501">
    <property type="entry name" value="Cystine-knot cytokines"/>
    <property type="match status" value="1"/>
</dbReference>
<dbReference type="Gene3D" id="2.10.90.10">
    <property type="entry name" value="Cystine-knot cytokines"/>
    <property type="match status" value="1"/>
</dbReference>
<dbReference type="GO" id="GO:0005125">
    <property type="term" value="F:cytokine activity"/>
    <property type="evidence" value="ECO:0007669"/>
    <property type="project" value="InterPro"/>
</dbReference>
<keyword evidence="3" id="KW-0964">Secreted</keyword>
<evidence type="ECO:0000313" key="6">
    <source>
        <dbReference type="Proteomes" id="UP000596742"/>
    </source>
</evidence>
<evidence type="ECO:0000256" key="3">
    <source>
        <dbReference type="ARBA" id="ARBA00022525"/>
    </source>
</evidence>
<dbReference type="InterPro" id="IPR029034">
    <property type="entry name" value="Cystine-knot_cytokine"/>
</dbReference>
<keyword evidence="6" id="KW-1185">Reference proteome</keyword>
<evidence type="ECO:0000256" key="1">
    <source>
        <dbReference type="ARBA" id="ARBA00004613"/>
    </source>
</evidence>
<dbReference type="OrthoDB" id="6093654at2759"/>
<dbReference type="AlphaFoldDB" id="A0A8B6FSR0"/>
<accession>A0A8B6FSR0</accession>
<evidence type="ECO:0000256" key="4">
    <source>
        <dbReference type="ARBA" id="ARBA00022729"/>
    </source>
</evidence>
<proteinExistence type="inferred from homology"/>
<evidence type="ECO:0000313" key="5">
    <source>
        <dbReference type="EMBL" id="VDI54822.1"/>
    </source>
</evidence>
<reference evidence="5" key="1">
    <citation type="submission" date="2018-11" db="EMBL/GenBank/DDBJ databases">
        <authorList>
            <person name="Alioto T."/>
            <person name="Alioto T."/>
        </authorList>
    </citation>
    <scope>NUCLEOTIDE SEQUENCE</scope>
</reference>
<feature type="non-terminal residue" evidence="5">
    <location>
        <position position="1"/>
    </location>
</feature>
<comment type="similarity">
    <text evidence="2">Belongs to the IL-17 family.</text>
</comment>
<name>A0A8B6FSR0_MYTGA</name>
<gene>
    <name evidence="5" type="ORF">MGAL_10B036276</name>
</gene>
<dbReference type="EMBL" id="UYJE01007435">
    <property type="protein sequence ID" value="VDI54822.1"/>
    <property type="molecule type" value="Genomic_DNA"/>
</dbReference>
<dbReference type="Pfam" id="PF06083">
    <property type="entry name" value="IL17"/>
    <property type="match status" value="1"/>
</dbReference>
<organism evidence="5 6">
    <name type="scientific">Mytilus galloprovincialis</name>
    <name type="common">Mediterranean mussel</name>
    <dbReference type="NCBI Taxonomy" id="29158"/>
    <lineage>
        <taxon>Eukaryota</taxon>
        <taxon>Metazoa</taxon>
        <taxon>Spiralia</taxon>
        <taxon>Lophotrochozoa</taxon>
        <taxon>Mollusca</taxon>
        <taxon>Bivalvia</taxon>
        <taxon>Autobranchia</taxon>
        <taxon>Pteriomorphia</taxon>
        <taxon>Mytilida</taxon>
        <taxon>Mytiloidea</taxon>
        <taxon>Mytilidae</taxon>
        <taxon>Mytilinae</taxon>
        <taxon>Mytilus</taxon>
    </lineage>
</organism>
<evidence type="ECO:0008006" key="7">
    <source>
        <dbReference type="Google" id="ProtNLM"/>
    </source>
</evidence>
<comment type="caution">
    <text evidence="5">The sequence shown here is derived from an EMBL/GenBank/DDBJ whole genome shotgun (WGS) entry which is preliminary data.</text>
</comment>